<keyword evidence="2" id="KW-0677">Repeat</keyword>
<organism evidence="10 11">
    <name type="scientific">Miscanthus lutarioriparius</name>
    <dbReference type="NCBI Taxonomy" id="422564"/>
    <lineage>
        <taxon>Eukaryota</taxon>
        <taxon>Viridiplantae</taxon>
        <taxon>Streptophyta</taxon>
        <taxon>Embryophyta</taxon>
        <taxon>Tracheophyta</taxon>
        <taxon>Spermatophyta</taxon>
        <taxon>Magnoliopsida</taxon>
        <taxon>Liliopsida</taxon>
        <taxon>Poales</taxon>
        <taxon>Poaceae</taxon>
        <taxon>PACMAD clade</taxon>
        <taxon>Panicoideae</taxon>
        <taxon>Andropogonodae</taxon>
        <taxon>Andropogoneae</taxon>
        <taxon>Saccharinae</taxon>
        <taxon>Miscanthus</taxon>
    </lineage>
</organism>
<dbReference type="Gene3D" id="3.30.730.10">
    <property type="entry name" value="AP2/ERF domain"/>
    <property type="match status" value="2"/>
</dbReference>
<dbReference type="InterPro" id="IPR001471">
    <property type="entry name" value="AP2/ERF_dom"/>
</dbReference>
<dbReference type="SUPFAM" id="SSF54171">
    <property type="entry name" value="DNA-binding domain"/>
    <property type="match status" value="2"/>
</dbReference>
<evidence type="ECO:0000256" key="6">
    <source>
        <dbReference type="ARBA" id="ARBA00023242"/>
    </source>
</evidence>
<feature type="region of interest" description="Disordered" evidence="8">
    <location>
        <begin position="549"/>
        <end position="609"/>
    </location>
</feature>
<dbReference type="InterPro" id="IPR036955">
    <property type="entry name" value="AP2/ERF_dom_sf"/>
</dbReference>
<gene>
    <name evidence="10" type="ORF">NCGR_LOCUS18611</name>
</gene>
<dbReference type="FunFam" id="3.30.730.10:FF:000003">
    <property type="entry name" value="AP2-like ethylene-responsive transcription factor ANT"/>
    <property type="match status" value="1"/>
</dbReference>
<keyword evidence="4" id="KW-0238">DNA-binding</keyword>
<keyword evidence="11" id="KW-1185">Reference proteome</keyword>
<accession>A0A811NS30</accession>
<dbReference type="GO" id="GO:0003677">
    <property type="term" value="F:DNA binding"/>
    <property type="evidence" value="ECO:0007669"/>
    <property type="project" value="UniProtKB-KW"/>
</dbReference>
<dbReference type="PANTHER" id="PTHR32467:SF157">
    <property type="entry name" value="AP2-LIKE ETHYLENE-RESPONSIVE TRANSCRIPTION FACTOR CRL5"/>
    <property type="match status" value="1"/>
</dbReference>
<feature type="region of interest" description="Disordered" evidence="8">
    <location>
        <begin position="249"/>
        <end position="269"/>
    </location>
</feature>
<dbReference type="PROSITE" id="PS51032">
    <property type="entry name" value="AP2_ERF"/>
    <property type="match status" value="2"/>
</dbReference>
<name>A0A811NS30_9POAL</name>
<evidence type="ECO:0000256" key="5">
    <source>
        <dbReference type="ARBA" id="ARBA00023163"/>
    </source>
</evidence>
<dbReference type="PRINTS" id="PR00367">
    <property type="entry name" value="ETHRSPELEMNT"/>
</dbReference>
<dbReference type="SMART" id="SM00380">
    <property type="entry name" value="AP2"/>
    <property type="match status" value="2"/>
</dbReference>
<evidence type="ECO:0000256" key="1">
    <source>
        <dbReference type="ARBA" id="ARBA00004123"/>
    </source>
</evidence>
<dbReference type="Proteomes" id="UP000604825">
    <property type="component" value="Unassembled WGS sequence"/>
</dbReference>
<evidence type="ECO:0000313" key="10">
    <source>
        <dbReference type="EMBL" id="CAD6226968.1"/>
    </source>
</evidence>
<sequence>MTNNNGNGTNAAASSWLGFSLSPHMASAMDEHHQQQQQVQQQHHGLFFPSVTAAAYGLGGGDGGVATSASSYYTPQLASMPLKSDGSLCIMEALQRSDQQDHHGPKLEDFLGAAAQSQAMALSLQDNPAAAASSFYYYGNGGGGGSGHQHHGGFLQPCADLYGGPSAASLVADDEAEAAAAATAMASWVAARAESGGVLSAAAAGHHPHHYHALALSMSSGSLSSCVTAHPGAEYAGVVAGSAAAASLDGGRKRGGAAGQKQPVQHRKSIDTFGQRTSQYRGVTRHRWTGRYEAHLWDNSCKKEGQTRKGRQVYLGGYDMEEKAARAYDLAALKYWGPSTHINFPLEDYQEELEEMKNMTRQEYVAHLRRKSSGFSRGASMYRGVTRHHQHGRWQARIGRVSGNKDLYLGTFSTQEAAAEAYDIAAIKFRGLNAVTNFDITRYDVDKIMASNTLLPGDLARRRKDDDPAAVIAGADAGGGGGVTTAAAAAALVQQAAAAAAAATGAGASETWKLAAAAPRDGNHHHHHDVLSGEAFSVLHDLVVTAADGGGHHHGHGAAAQHMSMSSASSLVTSLGNSREGSPDRGGGLSMLFSKPPAPAPAPPHAANKPMGPLMPLGSWASTAASARAAAAVSIAHMPVFAAWTDA</sequence>
<evidence type="ECO:0000256" key="2">
    <source>
        <dbReference type="ARBA" id="ARBA00022737"/>
    </source>
</evidence>
<evidence type="ECO:0000259" key="9">
    <source>
        <dbReference type="PROSITE" id="PS51032"/>
    </source>
</evidence>
<dbReference type="FunFam" id="3.30.730.10:FF:000002">
    <property type="entry name" value="AP2-like ethylene-responsive transcription factor"/>
    <property type="match status" value="1"/>
</dbReference>
<dbReference type="GO" id="GO:0003700">
    <property type="term" value="F:DNA-binding transcription factor activity"/>
    <property type="evidence" value="ECO:0007669"/>
    <property type="project" value="InterPro"/>
</dbReference>
<protein>
    <recommendedName>
        <fullName evidence="9">AP2/ERF domain-containing protein</fullName>
    </recommendedName>
</protein>
<dbReference type="PANTHER" id="PTHR32467">
    <property type="entry name" value="AP2-LIKE ETHYLENE-RESPONSIVE TRANSCRIPTION FACTOR"/>
    <property type="match status" value="1"/>
</dbReference>
<dbReference type="InterPro" id="IPR016177">
    <property type="entry name" value="DNA-bd_dom_sf"/>
</dbReference>
<dbReference type="Pfam" id="PF00847">
    <property type="entry name" value="AP2"/>
    <property type="match status" value="2"/>
</dbReference>
<keyword evidence="5" id="KW-0804">Transcription</keyword>
<feature type="compositionally biased region" description="Polar residues" evidence="8">
    <location>
        <begin position="571"/>
        <end position="580"/>
    </location>
</feature>
<feature type="domain" description="AP2/ERF" evidence="9">
    <location>
        <begin position="381"/>
        <end position="439"/>
    </location>
</feature>
<evidence type="ECO:0000256" key="8">
    <source>
        <dbReference type="SAM" id="MobiDB-lite"/>
    </source>
</evidence>
<evidence type="ECO:0000313" key="11">
    <source>
        <dbReference type="Proteomes" id="UP000604825"/>
    </source>
</evidence>
<dbReference type="OrthoDB" id="207175at2759"/>
<evidence type="ECO:0000256" key="3">
    <source>
        <dbReference type="ARBA" id="ARBA00023015"/>
    </source>
</evidence>
<keyword evidence="6" id="KW-0539">Nucleus</keyword>
<comment type="similarity">
    <text evidence="7">Belongs to the AP2/ERF transcription factor family. AP2 subfamily.</text>
</comment>
<reference evidence="10" key="1">
    <citation type="submission" date="2020-10" db="EMBL/GenBank/DDBJ databases">
        <authorList>
            <person name="Han B."/>
            <person name="Lu T."/>
            <person name="Zhao Q."/>
            <person name="Huang X."/>
            <person name="Zhao Y."/>
        </authorList>
    </citation>
    <scope>NUCLEOTIDE SEQUENCE</scope>
</reference>
<feature type="domain" description="AP2/ERF" evidence="9">
    <location>
        <begin position="279"/>
        <end position="345"/>
    </location>
</feature>
<evidence type="ECO:0000256" key="4">
    <source>
        <dbReference type="ARBA" id="ARBA00023125"/>
    </source>
</evidence>
<feature type="compositionally biased region" description="Low complexity" evidence="8">
    <location>
        <begin position="557"/>
        <end position="570"/>
    </location>
</feature>
<keyword evidence="3" id="KW-0805">Transcription regulation</keyword>
<evidence type="ECO:0000256" key="7">
    <source>
        <dbReference type="ARBA" id="ARBA00037973"/>
    </source>
</evidence>
<proteinExistence type="inferred from homology"/>
<dbReference type="GO" id="GO:0005634">
    <property type="term" value="C:nucleus"/>
    <property type="evidence" value="ECO:0007669"/>
    <property type="project" value="UniProtKB-SubCell"/>
</dbReference>
<comment type="caution">
    <text evidence="10">The sequence shown here is derived from an EMBL/GenBank/DDBJ whole genome shotgun (WGS) entry which is preliminary data.</text>
</comment>
<dbReference type="AlphaFoldDB" id="A0A811NS30"/>
<dbReference type="CDD" id="cd00018">
    <property type="entry name" value="AP2"/>
    <property type="match status" value="2"/>
</dbReference>
<comment type="subcellular location">
    <subcellularLocation>
        <location evidence="1">Nucleus</location>
    </subcellularLocation>
</comment>
<dbReference type="EMBL" id="CAJGYO010000004">
    <property type="protein sequence ID" value="CAD6226968.1"/>
    <property type="molecule type" value="Genomic_DNA"/>
</dbReference>